<accession>A0A3B0W300</accession>
<evidence type="ECO:0000313" key="9">
    <source>
        <dbReference type="EMBL" id="VAW50215.1"/>
    </source>
</evidence>
<dbReference type="NCBIfam" id="TIGR00068">
    <property type="entry name" value="glyox_I"/>
    <property type="match status" value="1"/>
</dbReference>
<dbReference type="GO" id="GO:0005737">
    <property type="term" value="C:cytoplasm"/>
    <property type="evidence" value="ECO:0007669"/>
    <property type="project" value="TreeGrafter"/>
</dbReference>
<dbReference type="PROSITE" id="PS00935">
    <property type="entry name" value="GLYOXALASE_I_2"/>
    <property type="match status" value="1"/>
</dbReference>
<evidence type="ECO:0000256" key="7">
    <source>
        <dbReference type="ARBA" id="ARBA00048273"/>
    </source>
</evidence>
<dbReference type="PANTHER" id="PTHR46036:SF5">
    <property type="entry name" value="LACTOYLGLUTATHIONE LYASE"/>
    <property type="match status" value="1"/>
</dbReference>
<dbReference type="AlphaFoldDB" id="A0A3B0W300"/>
<gene>
    <name evidence="9" type="ORF">MNBD_GAMMA05-2056</name>
</gene>
<dbReference type="EC" id="4.4.1.5" evidence="3"/>
<dbReference type="SUPFAM" id="SSF54593">
    <property type="entry name" value="Glyoxalase/Bleomycin resistance protein/Dihydroxybiphenyl dioxygenase"/>
    <property type="match status" value="1"/>
</dbReference>
<dbReference type="Pfam" id="PF00903">
    <property type="entry name" value="Glyoxalase"/>
    <property type="match status" value="1"/>
</dbReference>
<dbReference type="InterPro" id="IPR018146">
    <property type="entry name" value="Glyoxalase_1_CS"/>
</dbReference>
<dbReference type="EMBL" id="UOFE01000001">
    <property type="protein sequence ID" value="VAW50215.1"/>
    <property type="molecule type" value="Genomic_DNA"/>
</dbReference>
<evidence type="ECO:0000256" key="1">
    <source>
        <dbReference type="ARBA" id="ARBA00005008"/>
    </source>
</evidence>
<comment type="catalytic activity">
    <reaction evidence="7">
        <text>(R)-S-lactoylglutathione = methylglyoxal + glutathione</text>
        <dbReference type="Rhea" id="RHEA:19069"/>
        <dbReference type="ChEBI" id="CHEBI:17158"/>
        <dbReference type="ChEBI" id="CHEBI:57474"/>
        <dbReference type="ChEBI" id="CHEBI:57925"/>
        <dbReference type="EC" id="4.4.1.5"/>
    </reaction>
</comment>
<dbReference type="InterPro" id="IPR029068">
    <property type="entry name" value="Glyas_Bleomycin-R_OHBP_Dase"/>
</dbReference>
<dbReference type="GO" id="GO:0019243">
    <property type="term" value="P:methylglyoxal catabolic process to D-lactate via S-lactoyl-glutathione"/>
    <property type="evidence" value="ECO:0007669"/>
    <property type="project" value="TreeGrafter"/>
</dbReference>
<proteinExistence type="inferred from homology"/>
<reference evidence="9" key="1">
    <citation type="submission" date="2018-06" db="EMBL/GenBank/DDBJ databases">
        <authorList>
            <person name="Zhirakovskaya E."/>
        </authorList>
    </citation>
    <scope>NUCLEOTIDE SEQUENCE</scope>
</reference>
<protein>
    <recommendedName>
        <fullName evidence="3">lactoylglutathione lyase</fullName>
        <ecNumber evidence="3">4.4.1.5</ecNumber>
    </recommendedName>
    <alternativeName>
        <fullName evidence="6">Glyoxalase I</fullName>
    </alternativeName>
</protein>
<evidence type="ECO:0000256" key="6">
    <source>
        <dbReference type="ARBA" id="ARBA00030537"/>
    </source>
</evidence>
<evidence type="ECO:0000259" key="8">
    <source>
        <dbReference type="PROSITE" id="PS51819"/>
    </source>
</evidence>
<dbReference type="InterPro" id="IPR004361">
    <property type="entry name" value="Glyoxalase_1"/>
</dbReference>
<name>A0A3B0W300_9ZZZZ</name>
<sequence length="132" mass="15185">MQRILHIMLRVGNLQRSIDFYTQTIGMQVLRTFDQPEEKYTLTFLGFEEEPNTCVLELTYNYGISKYEQGNAYGHIAIGVTDIQQAATNIKKQNVQFSLEPSQLKGGNETIAFLTDPDGYQIELIERPISWF</sequence>
<dbReference type="InterPro" id="IPR037523">
    <property type="entry name" value="VOC_core"/>
</dbReference>
<dbReference type="GO" id="GO:0046872">
    <property type="term" value="F:metal ion binding"/>
    <property type="evidence" value="ECO:0007669"/>
    <property type="project" value="UniProtKB-KW"/>
</dbReference>
<evidence type="ECO:0000256" key="3">
    <source>
        <dbReference type="ARBA" id="ARBA00012081"/>
    </source>
</evidence>
<dbReference type="GO" id="GO:0004462">
    <property type="term" value="F:lactoylglutathione lyase activity"/>
    <property type="evidence" value="ECO:0007669"/>
    <property type="project" value="UniProtKB-EC"/>
</dbReference>
<organism evidence="9">
    <name type="scientific">hydrothermal vent metagenome</name>
    <dbReference type="NCBI Taxonomy" id="652676"/>
    <lineage>
        <taxon>unclassified sequences</taxon>
        <taxon>metagenomes</taxon>
        <taxon>ecological metagenomes</taxon>
    </lineage>
</organism>
<dbReference type="PANTHER" id="PTHR46036">
    <property type="entry name" value="LACTOYLGLUTATHIONE LYASE"/>
    <property type="match status" value="1"/>
</dbReference>
<keyword evidence="4" id="KW-0479">Metal-binding</keyword>
<evidence type="ECO:0000256" key="2">
    <source>
        <dbReference type="ARBA" id="ARBA00010363"/>
    </source>
</evidence>
<dbReference type="Gene3D" id="3.10.180.10">
    <property type="entry name" value="2,3-Dihydroxybiphenyl 1,2-Dioxygenase, domain 1"/>
    <property type="match status" value="1"/>
</dbReference>
<comment type="similarity">
    <text evidence="2">Belongs to the glyoxalase I family.</text>
</comment>
<dbReference type="InterPro" id="IPR004360">
    <property type="entry name" value="Glyas_Fos-R_dOase_dom"/>
</dbReference>
<evidence type="ECO:0000256" key="4">
    <source>
        <dbReference type="ARBA" id="ARBA00022723"/>
    </source>
</evidence>
<keyword evidence="5 9" id="KW-0456">Lyase</keyword>
<comment type="pathway">
    <text evidence="1">Secondary metabolite metabolism; methylglyoxal degradation; (R)-lactate from methylglyoxal: step 1/2.</text>
</comment>
<feature type="domain" description="VOC" evidence="8">
    <location>
        <begin position="3"/>
        <end position="127"/>
    </location>
</feature>
<dbReference type="PROSITE" id="PS51819">
    <property type="entry name" value="VOC"/>
    <property type="match status" value="1"/>
</dbReference>
<evidence type="ECO:0000256" key="5">
    <source>
        <dbReference type="ARBA" id="ARBA00023239"/>
    </source>
</evidence>
<dbReference type="UniPathway" id="UPA00619">
    <property type="reaction ID" value="UER00675"/>
</dbReference>